<dbReference type="Gene3D" id="2.40.160.10">
    <property type="entry name" value="Porin"/>
    <property type="match status" value="1"/>
</dbReference>
<dbReference type="InterPro" id="IPR050298">
    <property type="entry name" value="Gram-neg_bact_OMP"/>
</dbReference>
<feature type="signal peptide" evidence="4">
    <location>
        <begin position="1"/>
        <end position="19"/>
    </location>
</feature>
<keyword evidence="2 4" id="KW-0732">Signal</keyword>
<organism evidence="6 7">
    <name type="scientific">Marinobacter zhanjiangensis</name>
    <dbReference type="NCBI Taxonomy" id="578215"/>
    <lineage>
        <taxon>Bacteria</taxon>
        <taxon>Pseudomonadati</taxon>
        <taxon>Pseudomonadota</taxon>
        <taxon>Gammaproteobacteria</taxon>
        <taxon>Pseudomonadales</taxon>
        <taxon>Marinobacteraceae</taxon>
        <taxon>Marinobacter</taxon>
    </lineage>
</organism>
<evidence type="ECO:0000256" key="3">
    <source>
        <dbReference type="ARBA" id="ARBA00023136"/>
    </source>
</evidence>
<dbReference type="RefSeq" id="WP_189578107.1">
    <property type="nucleotide sequence ID" value="NZ_BMXV01000009.1"/>
</dbReference>
<evidence type="ECO:0000313" key="6">
    <source>
        <dbReference type="EMBL" id="GGY84373.1"/>
    </source>
</evidence>
<accession>A0ABQ3BCI2</accession>
<dbReference type="PANTHER" id="PTHR34501">
    <property type="entry name" value="PROTEIN YDDL-RELATED"/>
    <property type="match status" value="1"/>
</dbReference>
<evidence type="ECO:0000256" key="2">
    <source>
        <dbReference type="ARBA" id="ARBA00022729"/>
    </source>
</evidence>
<dbReference type="Proteomes" id="UP000601597">
    <property type="component" value="Unassembled WGS sequence"/>
</dbReference>
<comment type="subcellular location">
    <subcellularLocation>
        <location evidence="1">Cell outer membrane</location>
        <topology evidence="1">Multi-pass membrane protein</topology>
    </subcellularLocation>
</comment>
<dbReference type="SUPFAM" id="SSF56935">
    <property type="entry name" value="Porins"/>
    <property type="match status" value="1"/>
</dbReference>
<dbReference type="Pfam" id="PF13609">
    <property type="entry name" value="Porin_4"/>
    <property type="match status" value="1"/>
</dbReference>
<evidence type="ECO:0000256" key="4">
    <source>
        <dbReference type="SAM" id="SignalP"/>
    </source>
</evidence>
<gene>
    <name evidence="6" type="ORF">GCM10007071_34630</name>
</gene>
<feature type="chain" id="PRO_5045204724" description="Porin domain-containing protein" evidence="4">
    <location>
        <begin position="20"/>
        <end position="311"/>
    </location>
</feature>
<protein>
    <recommendedName>
        <fullName evidence="5">Porin domain-containing protein</fullName>
    </recommendedName>
</protein>
<keyword evidence="7" id="KW-1185">Reference proteome</keyword>
<sequence length="311" mass="33473">MKKLLLAVAVSATAGSASAATVYENDGLSYKVNGDLQVQMRQDIGDDENLGVDFDDLEIKNHVSYDLNNDLTAFGRVDFGFKDYANQDDAGEEDLLEEAYVGIAYGVTSFSFGKQNFAGDEFGVEEAIESPLDEDQFDAQGTDGDDTLRVDVDLDNVYVAASYEMEAEGTDSEGDEFIDLFAATEVAGLTLAGAYQQRTPINGDSVDTFGVSAGYDFDIAAVAADYSVSDDDGTDTTLYNVVTAFDVTSTTGVAVGMQNQEVDGSEDVTGWYANVTYKFPAAKNVRLFAEIADTDEDQTDMGYLAGMRVKF</sequence>
<keyword evidence="3" id="KW-0472">Membrane</keyword>
<feature type="domain" description="Porin" evidence="5">
    <location>
        <begin position="8"/>
        <end position="298"/>
    </location>
</feature>
<dbReference type="PANTHER" id="PTHR34501:SF2">
    <property type="entry name" value="OUTER MEMBRANE PORIN F-RELATED"/>
    <property type="match status" value="1"/>
</dbReference>
<evidence type="ECO:0000256" key="1">
    <source>
        <dbReference type="ARBA" id="ARBA00004571"/>
    </source>
</evidence>
<reference evidence="7" key="1">
    <citation type="journal article" date="2019" name="Int. J. Syst. Evol. Microbiol.">
        <title>The Global Catalogue of Microorganisms (GCM) 10K type strain sequencing project: providing services to taxonomists for standard genome sequencing and annotation.</title>
        <authorList>
            <consortium name="The Broad Institute Genomics Platform"/>
            <consortium name="The Broad Institute Genome Sequencing Center for Infectious Disease"/>
            <person name="Wu L."/>
            <person name="Ma J."/>
        </authorList>
    </citation>
    <scope>NUCLEOTIDE SEQUENCE [LARGE SCALE GENOMIC DNA]</scope>
    <source>
        <strain evidence="7">KCTC 22280</strain>
    </source>
</reference>
<evidence type="ECO:0000313" key="7">
    <source>
        <dbReference type="Proteomes" id="UP000601597"/>
    </source>
</evidence>
<dbReference type="EMBL" id="BMXV01000009">
    <property type="protein sequence ID" value="GGY84373.1"/>
    <property type="molecule type" value="Genomic_DNA"/>
</dbReference>
<dbReference type="InterPro" id="IPR023614">
    <property type="entry name" value="Porin_dom_sf"/>
</dbReference>
<evidence type="ECO:0000259" key="5">
    <source>
        <dbReference type="Pfam" id="PF13609"/>
    </source>
</evidence>
<comment type="caution">
    <text evidence="6">The sequence shown here is derived from an EMBL/GenBank/DDBJ whole genome shotgun (WGS) entry which is preliminary data.</text>
</comment>
<proteinExistence type="predicted"/>
<dbReference type="InterPro" id="IPR033900">
    <property type="entry name" value="Gram_neg_porin_domain"/>
</dbReference>
<name>A0ABQ3BCI2_9GAMM</name>